<dbReference type="PANTHER" id="PTHR36842:SF1">
    <property type="entry name" value="PROTEIN TOLB"/>
    <property type="match status" value="1"/>
</dbReference>
<reference evidence="3 4" key="1">
    <citation type="submission" date="2015-05" db="EMBL/GenBank/DDBJ databases">
        <authorList>
            <person name="Tang B."/>
            <person name="Yu Y."/>
        </authorList>
    </citation>
    <scope>NUCLEOTIDE SEQUENCE [LARGE SCALE GENOMIC DNA]</scope>
    <source>
        <strain evidence="3 4">DSM 7029</strain>
    </source>
</reference>
<dbReference type="STRING" id="413882.AAW51_3447"/>
<dbReference type="Pfam" id="PF07676">
    <property type="entry name" value="PD40"/>
    <property type="match status" value="5"/>
</dbReference>
<evidence type="ECO:0000256" key="2">
    <source>
        <dbReference type="SAM" id="SignalP"/>
    </source>
</evidence>
<feature type="signal peptide" evidence="2">
    <location>
        <begin position="1"/>
        <end position="19"/>
    </location>
</feature>
<dbReference type="Proteomes" id="UP000035352">
    <property type="component" value="Chromosome"/>
</dbReference>
<dbReference type="InterPro" id="IPR011042">
    <property type="entry name" value="6-blade_b-propeller_TolB-like"/>
</dbReference>
<comment type="similarity">
    <text evidence="1">Belongs to the TolB family.</text>
</comment>
<dbReference type="PANTHER" id="PTHR36842">
    <property type="entry name" value="PROTEIN TOLB HOMOLOG"/>
    <property type="match status" value="1"/>
</dbReference>
<dbReference type="PROSITE" id="PS51257">
    <property type="entry name" value="PROKAR_LIPOPROTEIN"/>
    <property type="match status" value="1"/>
</dbReference>
<dbReference type="InterPro" id="IPR011659">
    <property type="entry name" value="WD40"/>
</dbReference>
<keyword evidence="2" id="KW-0732">Signal</keyword>
<dbReference type="SUPFAM" id="SSF82171">
    <property type="entry name" value="DPP6 N-terminal domain-like"/>
    <property type="match status" value="1"/>
</dbReference>
<organism evidence="3 4">
    <name type="scientific">Caldimonas brevitalea</name>
    <dbReference type="NCBI Taxonomy" id="413882"/>
    <lineage>
        <taxon>Bacteria</taxon>
        <taxon>Pseudomonadati</taxon>
        <taxon>Pseudomonadota</taxon>
        <taxon>Betaproteobacteria</taxon>
        <taxon>Burkholderiales</taxon>
        <taxon>Sphaerotilaceae</taxon>
        <taxon>Caldimonas</taxon>
    </lineage>
</organism>
<accession>A0A0G3BQ77</accession>
<evidence type="ECO:0000313" key="4">
    <source>
        <dbReference type="Proteomes" id="UP000035352"/>
    </source>
</evidence>
<gene>
    <name evidence="3" type="ORF">AAW51_3447</name>
</gene>
<proteinExistence type="inferred from homology"/>
<evidence type="ECO:0000313" key="3">
    <source>
        <dbReference type="EMBL" id="AKJ30138.1"/>
    </source>
</evidence>
<dbReference type="AlphaFoldDB" id="A0A0G3BQ77"/>
<dbReference type="RefSeq" id="WP_053013670.1">
    <property type="nucleotide sequence ID" value="NZ_CP011371.1"/>
</dbReference>
<dbReference type="OrthoDB" id="262125at2"/>
<dbReference type="EMBL" id="CP011371">
    <property type="protein sequence ID" value="AKJ30138.1"/>
    <property type="molecule type" value="Genomic_DNA"/>
</dbReference>
<dbReference type="KEGG" id="pbh:AAW51_3447"/>
<keyword evidence="4" id="KW-1185">Reference proteome</keyword>
<evidence type="ECO:0000256" key="1">
    <source>
        <dbReference type="ARBA" id="ARBA00009820"/>
    </source>
</evidence>
<feature type="chain" id="PRO_5005184017" description="TolB protein" evidence="2">
    <location>
        <begin position="20"/>
        <end position="327"/>
    </location>
</feature>
<sequence length="327" mass="34316">MPSLIPRLLGLSVTVLALAGCGGSANDDASAASLETPPGVDAPRCRADGACRLIGFSGPASAQNPCFSPDGRQLVFTRWQRGYNRAPAGLWTVGSTGGTPRAIIDDGADNVNLPGSCWSRAGRIAYSSDSVGESDEIWTAAADGSQRRRITTHRGPPYIEPSFSPDGTQLVFEASASETSAELWKVNADGGGLTRLSHGGADREPNWSPSGELIVFQRLERGDEWALYTMRPDGSDVRRVTPPGWSCTDASFSPDGQRLVFSATPTEGDGAQIAVVPASGGTLRPVTRSGGYNGAPSWSPDGLRIAFEASDDPDATRPTALWIINAP</sequence>
<name>A0A0G3BQ77_9BURK</name>
<evidence type="ECO:0008006" key="5">
    <source>
        <dbReference type="Google" id="ProtNLM"/>
    </source>
</evidence>
<dbReference type="Gene3D" id="2.120.10.30">
    <property type="entry name" value="TolB, C-terminal domain"/>
    <property type="match status" value="3"/>
</dbReference>
<protein>
    <recommendedName>
        <fullName evidence="5">TolB protein</fullName>
    </recommendedName>
</protein>